<evidence type="ECO:0000313" key="2">
    <source>
        <dbReference type="EMBL" id="KIJ41624.1"/>
    </source>
</evidence>
<protein>
    <submittedName>
        <fullName evidence="2">Uncharacterized protein</fullName>
    </submittedName>
</protein>
<keyword evidence="3" id="KW-1185">Reference proteome</keyword>
<dbReference type="HOGENOM" id="CLU_1157018_0_0_1"/>
<proteinExistence type="predicted"/>
<sequence length="240" mass="27309">MLPDDFTNLQAISCESETTALALLASRYFLLCIIDTMMHLFTGNPYKAYETVLDQLVDEHPYDILMPFTKMITLNAIVSVLEIAVDRGSAGSIMMWNKIHKLHNILPIEDSFLRYLNPVQTYQFSLINKAAYRAAQEYRSYVYDINRLLRHFFSDPIAFRTLQAQTGTIISGSMAVQFFSGTIWTNSDLDLYVPPDSVTTVSKWMEAQSYVILPQRPTKGAADNTNIDPEGDPSLEYKHK</sequence>
<name>A0A0C9V3X3_SPHS4</name>
<evidence type="ECO:0000256" key="1">
    <source>
        <dbReference type="SAM" id="MobiDB-lite"/>
    </source>
</evidence>
<gene>
    <name evidence="2" type="ORF">M422DRAFT_255242</name>
</gene>
<dbReference type="AlphaFoldDB" id="A0A0C9V3X3"/>
<accession>A0A0C9V3X3</accession>
<feature type="region of interest" description="Disordered" evidence="1">
    <location>
        <begin position="220"/>
        <end position="240"/>
    </location>
</feature>
<dbReference type="EMBL" id="KN837135">
    <property type="protein sequence ID" value="KIJ41624.1"/>
    <property type="molecule type" value="Genomic_DNA"/>
</dbReference>
<dbReference type="OrthoDB" id="3041043at2759"/>
<organism evidence="2 3">
    <name type="scientific">Sphaerobolus stellatus (strain SS14)</name>
    <dbReference type="NCBI Taxonomy" id="990650"/>
    <lineage>
        <taxon>Eukaryota</taxon>
        <taxon>Fungi</taxon>
        <taxon>Dikarya</taxon>
        <taxon>Basidiomycota</taxon>
        <taxon>Agaricomycotina</taxon>
        <taxon>Agaricomycetes</taxon>
        <taxon>Phallomycetidae</taxon>
        <taxon>Geastrales</taxon>
        <taxon>Sphaerobolaceae</taxon>
        <taxon>Sphaerobolus</taxon>
    </lineage>
</organism>
<reference evidence="2 3" key="1">
    <citation type="submission" date="2014-06" db="EMBL/GenBank/DDBJ databases">
        <title>Evolutionary Origins and Diversification of the Mycorrhizal Mutualists.</title>
        <authorList>
            <consortium name="DOE Joint Genome Institute"/>
            <consortium name="Mycorrhizal Genomics Consortium"/>
            <person name="Kohler A."/>
            <person name="Kuo A."/>
            <person name="Nagy L.G."/>
            <person name="Floudas D."/>
            <person name="Copeland A."/>
            <person name="Barry K.W."/>
            <person name="Cichocki N."/>
            <person name="Veneault-Fourrey C."/>
            <person name="LaButti K."/>
            <person name="Lindquist E.A."/>
            <person name="Lipzen A."/>
            <person name="Lundell T."/>
            <person name="Morin E."/>
            <person name="Murat C."/>
            <person name="Riley R."/>
            <person name="Ohm R."/>
            <person name="Sun H."/>
            <person name="Tunlid A."/>
            <person name="Henrissat B."/>
            <person name="Grigoriev I.V."/>
            <person name="Hibbett D.S."/>
            <person name="Martin F."/>
        </authorList>
    </citation>
    <scope>NUCLEOTIDE SEQUENCE [LARGE SCALE GENOMIC DNA]</scope>
    <source>
        <strain evidence="2 3">SS14</strain>
    </source>
</reference>
<evidence type="ECO:0000313" key="3">
    <source>
        <dbReference type="Proteomes" id="UP000054279"/>
    </source>
</evidence>
<dbReference type="Proteomes" id="UP000054279">
    <property type="component" value="Unassembled WGS sequence"/>
</dbReference>